<reference evidence="5" key="2">
    <citation type="journal article" date="2015" name="Genome Announc.">
        <title>Draft Genome Sequence of Filamentous Marine Cyanobacterium Lyngbya confervoides Strain BDU141951.</title>
        <authorList>
            <person name="Chandrababunaidu M.M."/>
            <person name="Sen D."/>
            <person name="Tripathy S."/>
        </authorList>
    </citation>
    <scope>NUCLEOTIDE SEQUENCE</scope>
    <source>
        <strain evidence="5">BDU141951</strain>
    </source>
</reference>
<dbReference type="EMBL" id="JTHE02000002">
    <property type="protein sequence ID" value="NEV65993.1"/>
    <property type="molecule type" value="Genomic_DNA"/>
</dbReference>
<feature type="domain" description="Pseudouridine synthase RsuA/RluA-like" evidence="4">
    <location>
        <begin position="351"/>
        <end position="499"/>
    </location>
</feature>
<dbReference type="Gene3D" id="3.30.2350.10">
    <property type="entry name" value="Pseudouridine synthase"/>
    <property type="match status" value="1"/>
</dbReference>
<dbReference type="CDD" id="cd02869">
    <property type="entry name" value="PseudoU_synth_RluA_like"/>
    <property type="match status" value="1"/>
</dbReference>
<name>A0A0C1YBE4_9CYAN</name>
<comment type="caution">
    <text evidence="5">The sequence shown here is derived from an EMBL/GenBank/DDBJ whole genome shotgun (WGS) entry which is preliminary data.</text>
</comment>
<gene>
    <name evidence="5" type="ORF">QQ91_002565</name>
</gene>
<dbReference type="GO" id="GO:0140098">
    <property type="term" value="F:catalytic activity, acting on RNA"/>
    <property type="evidence" value="ECO:0007669"/>
    <property type="project" value="UniProtKB-ARBA"/>
</dbReference>
<dbReference type="PANTHER" id="PTHR21600">
    <property type="entry name" value="MITOCHONDRIAL RNA PSEUDOURIDINE SYNTHASE"/>
    <property type="match status" value="1"/>
</dbReference>
<dbReference type="SUPFAM" id="SSF55120">
    <property type="entry name" value="Pseudouridine synthase"/>
    <property type="match status" value="1"/>
</dbReference>
<dbReference type="GO" id="GO:0000455">
    <property type="term" value="P:enzyme-directed rRNA pseudouridine synthesis"/>
    <property type="evidence" value="ECO:0007669"/>
    <property type="project" value="TreeGrafter"/>
</dbReference>
<dbReference type="InterPro" id="IPR050188">
    <property type="entry name" value="RluA_PseudoU_synthase"/>
</dbReference>
<evidence type="ECO:0000313" key="5">
    <source>
        <dbReference type="EMBL" id="NEV65993.1"/>
    </source>
</evidence>
<reference evidence="5" key="3">
    <citation type="submission" date="2020-02" db="EMBL/GenBank/DDBJ databases">
        <authorList>
            <person name="Sarangi A.N."/>
            <person name="Ghosh S."/>
            <person name="Mukherjee M."/>
            <person name="Tripathy S."/>
        </authorList>
    </citation>
    <scope>NUCLEOTIDE SEQUENCE</scope>
    <source>
        <strain evidence="5">BDU141951</strain>
    </source>
</reference>
<dbReference type="AlphaFoldDB" id="A0A0C1YBE4"/>
<dbReference type="InterPro" id="IPR020103">
    <property type="entry name" value="PsdUridine_synth_cat_dom_sf"/>
</dbReference>
<dbReference type="InterPro" id="IPR006145">
    <property type="entry name" value="PsdUridine_synth_RsuA/RluA"/>
</dbReference>
<dbReference type="InterPro" id="IPR006224">
    <property type="entry name" value="PsdUridine_synth_RluA-like_CS"/>
</dbReference>
<reference evidence="5" key="1">
    <citation type="submission" date="2014-11" db="EMBL/GenBank/DDBJ databases">
        <authorList>
            <person name="Malar M.C."/>
            <person name="Sen D."/>
            <person name="Tripathy S."/>
        </authorList>
    </citation>
    <scope>NUCLEOTIDE SEQUENCE</scope>
    <source>
        <strain evidence="5">BDU141951</strain>
    </source>
</reference>
<sequence length="548" mass="60183">MGLLHPVTDFVAGDRPLSPSPPDYWYEGRCPQTRQRLQLPRTAEAEAIARGLMSTLPAAIGELSEGKMIGVLLVATPAGERGVLKAFSGLLQGRATVAGWVPPIPGRDQVSLLELQTLRQLEQLKQAIIALQQLPERAKLAAQSQAFVAQLQALAQQHRQQKRDRDRRREQYAQTLIGDELAQTEAELVRQSQRDGGEKRRLKRQRDAVLAPLRSAIAQADAQIRELKHQRKGLSRQLQTQMHAAYSLTNFAGETTALEALWPTGLPTGTGDCAAPKLLHYAATHGLKPLALAEFWWGPAAGDKHPGQFYGACAERCQPIMGFLLSGLAPIATPPSVPDEPLPILFEDASLLVIDKPSGLLSVPGRTQALQDSVMSRLRCQRSDINYLAAVHRLDKGTSGILVLAKTEAAHRHLHQQFAHRQVQKAYEAILSAPVALPQGQIDLPLWRNPQDRPKTSVHFQLGKPSLTDYQVLAAGDRPRLHFIPHTGRTHQLRVHAAHPQGLNAPILGDTLYGAPDQTDRLHLHAKALQFQHPVTAERVALTSPVPF</sequence>
<proteinExistence type="predicted"/>
<comment type="catalytic activity">
    <reaction evidence="1">
        <text>a uridine in RNA = a pseudouridine in RNA</text>
        <dbReference type="Rhea" id="RHEA:48348"/>
        <dbReference type="Rhea" id="RHEA-COMP:12068"/>
        <dbReference type="Rhea" id="RHEA-COMP:12069"/>
        <dbReference type="ChEBI" id="CHEBI:65314"/>
        <dbReference type="ChEBI" id="CHEBI:65315"/>
    </reaction>
</comment>
<evidence type="ECO:0000256" key="3">
    <source>
        <dbReference type="ARBA" id="ARBA00033164"/>
    </source>
</evidence>
<dbReference type="Pfam" id="PF00849">
    <property type="entry name" value="PseudoU_synth_2"/>
    <property type="match status" value="1"/>
</dbReference>
<dbReference type="GO" id="GO:0009982">
    <property type="term" value="F:pseudouridine synthase activity"/>
    <property type="evidence" value="ECO:0007669"/>
    <property type="project" value="InterPro"/>
</dbReference>
<evidence type="ECO:0000256" key="2">
    <source>
        <dbReference type="ARBA" id="ARBA00031870"/>
    </source>
</evidence>
<evidence type="ECO:0000259" key="4">
    <source>
        <dbReference type="Pfam" id="PF00849"/>
    </source>
</evidence>
<dbReference type="PANTHER" id="PTHR21600:SF89">
    <property type="entry name" value="RIBOSOMAL LARGE SUBUNIT PSEUDOURIDINE SYNTHASE A"/>
    <property type="match status" value="1"/>
</dbReference>
<dbReference type="GO" id="GO:0003723">
    <property type="term" value="F:RNA binding"/>
    <property type="evidence" value="ECO:0007669"/>
    <property type="project" value="InterPro"/>
</dbReference>
<evidence type="ECO:0000256" key="1">
    <source>
        <dbReference type="ARBA" id="ARBA00000073"/>
    </source>
</evidence>
<protein>
    <recommendedName>
        <fullName evidence="2">RNA pseudouridylate synthase</fullName>
    </recommendedName>
    <alternativeName>
        <fullName evidence="3">RNA-uridine isomerase</fullName>
    </alternativeName>
</protein>
<accession>A0A0C1YBE4</accession>
<dbReference type="PROSITE" id="PS01129">
    <property type="entry name" value="PSI_RLU"/>
    <property type="match status" value="1"/>
</dbReference>
<organism evidence="5">
    <name type="scientific">Lyngbya confervoides BDU141951</name>
    <dbReference type="NCBI Taxonomy" id="1574623"/>
    <lineage>
        <taxon>Bacteria</taxon>
        <taxon>Bacillati</taxon>
        <taxon>Cyanobacteriota</taxon>
        <taxon>Cyanophyceae</taxon>
        <taxon>Oscillatoriophycideae</taxon>
        <taxon>Oscillatoriales</taxon>
        <taxon>Microcoleaceae</taxon>
        <taxon>Lyngbya</taxon>
    </lineage>
</organism>